<evidence type="ECO:0000313" key="4">
    <source>
        <dbReference type="Proteomes" id="UP000377595"/>
    </source>
</evidence>
<protein>
    <recommendedName>
        <fullName evidence="2">PPM-type phosphatase domain-containing protein</fullName>
    </recommendedName>
</protein>
<name>A0A5M3XHM8_9ACTN</name>
<dbReference type="Pfam" id="PF13672">
    <property type="entry name" value="PP2C_2"/>
    <property type="match status" value="1"/>
</dbReference>
<sequence length="291" mass="30365">MTRAEPVPPRLVRDEDTTAPTVGRAAPGFRASLDPANPLRVPSVVADAGQLGPYWVAAAALTGLSHLHTGTTGQDRYSFHADASTQAVAVTVCDGLGSRPRTAQLGADTLARTLSQSLAATPGAAFGGDPYPAVAAAVAVANERLRAAADLREPGDLASVFATAWLPESGGPLVVARVGDCSAFGLGLTGFFPIFGEKDGALNEPGAYLPADDPLAGLELRTVPAGECRALVLATDGLAEDLRGSPAIRGWLAARWDQPCHTMWMLNSLRYRRQGSQDDRTALVVWFPPFG</sequence>
<evidence type="ECO:0000313" key="3">
    <source>
        <dbReference type="EMBL" id="GES21035.1"/>
    </source>
</evidence>
<dbReference type="InterPro" id="IPR036457">
    <property type="entry name" value="PPM-type-like_dom_sf"/>
</dbReference>
<evidence type="ECO:0000256" key="1">
    <source>
        <dbReference type="SAM" id="MobiDB-lite"/>
    </source>
</evidence>
<feature type="region of interest" description="Disordered" evidence="1">
    <location>
        <begin position="1"/>
        <end position="29"/>
    </location>
</feature>
<evidence type="ECO:0000259" key="2">
    <source>
        <dbReference type="Pfam" id="PF13672"/>
    </source>
</evidence>
<dbReference type="RefSeq" id="WP_155346044.1">
    <property type="nucleotide sequence ID" value="NZ_BAAAHM010000008.1"/>
</dbReference>
<proteinExistence type="predicted"/>
<gene>
    <name evidence="3" type="ORF">Aple_039310</name>
</gene>
<organism evidence="3 4">
    <name type="scientific">Acrocarpospora pleiomorpha</name>
    <dbReference type="NCBI Taxonomy" id="90975"/>
    <lineage>
        <taxon>Bacteria</taxon>
        <taxon>Bacillati</taxon>
        <taxon>Actinomycetota</taxon>
        <taxon>Actinomycetes</taxon>
        <taxon>Streptosporangiales</taxon>
        <taxon>Streptosporangiaceae</taxon>
        <taxon>Acrocarpospora</taxon>
    </lineage>
</organism>
<dbReference type="EMBL" id="BLAF01000020">
    <property type="protein sequence ID" value="GES21035.1"/>
    <property type="molecule type" value="Genomic_DNA"/>
</dbReference>
<feature type="domain" description="PPM-type phosphatase" evidence="2">
    <location>
        <begin position="62"/>
        <end position="257"/>
    </location>
</feature>
<dbReference type="SUPFAM" id="SSF81606">
    <property type="entry name" value="PP2C-like"/>
    <property type="match status" value="1"/>
</dbReference>
<keyword evidence="4" id="KW-1185">Reference proteome</keyword>
<accession>A0A5M3XHM8</accession>
<comment type="caution">
    <text evidence="3">The sequence shown here is derived from an EMBL/GenBank/DDBJ whole genome shotgun (WGS) entry which is preliminary data.</text>
</comment>
<dbReference type="Proteomes" id="UP000377595">
    <property type="component" value="Unassembled WGS sequence"/>
</dbReference>
<dbReference type="OrthoDB" id="3512300at2"/>
<reference evidence="3 4" key="1">
    <citation type="submission" date="2019-10" db="EMBL/GenBank/DDBJ databases">
        <title>Whole genome shotgun sequence of Acrocarpospora pleiomorpha NBRC 16267.</title>
        <authorList>
            <person name="Ichikawa N."/>
            <person name="Kimura A."/>
            <person name="Kitahashi Y."/>
            <person name="Komaki H."/>
            <person name="Oguchi A."/>
        </authorList>
    </citation>
    <scope>NUCLEOTIDE SEQUENCE [LARGE SCALE GENOMIC DNA]</scope>
    <source>
        <strain evidence="3 4">NBRC 16267</strain>
    </source>
</reference>
<dbReference type="InterPro" id="IPR001932">
    <property type="entry name" value="PPM-type_phosphatase-like_dom"/>
</dbReference>
<dbReference type="AlphaFoldDB" id="A0A5M3XHM8"/>
<dbReference type="Gene3D" id="3.60.40.10">
    <property type="entry name" value="PPM-type phosphatase domain"/>
    <property type="match status" value="1"/>
</dbReference>